<dbReference type="GO" id="GO:0015833">
    <property type="term" value="P:peptide transport"/>
    <property type="evidence" value="ECO:0007669"/>
    <property type="project" value="TreeGrafter"/>
</dbReference>
<evidence type="ECO:0000313" key="7">
    <source>
        <dbReference type="Proteomes" id="UP000479132"/>
    </source>
</evidence>
<sequence>MKSLTLRSKLLFTLSILFIVAACKQPETVVVGDNPTTIAADTTDRQDTNKNEAGFRKLLIGEGQKIYSLDPLFADNTASMRAIQLVYEGVVRLNANGEVVAGLAKDWSVSSDSLRYTFTLRPEIFYQDSEIFSTGTGRKVKAQDVKYIFKRMAKADTPPWAAQLFMDIRGFEPYYREQRMVYNPEKRSIDDISGISTPDQQTVVFQLEKKDSRFLQKLATPYAVIYPKEAVAEEPANFSPVGTGPFNFSKQPTDSTYIFSKFSNYYNASGVNLNRVDITTCSNEQVLFRALSTNKLHLTPQMGPQLTRSTIQNERLKPSYSSRYTLLNGGPITYTLRWNQHSSIPKLQAQNIGRITTSDSITFFKSLPDEYITSNPIDTTTPDTTSLSQASPIYTMYSDDPYIRTFLGSLSTTLSKQNISLKMIQHRAPTRNTGLFFTKSYPLIPDSQWDNYLPIYQFSVDQLALYRNEIEQLHFNQYPWWFDLRDVTMPATENM</sequence>
<proteinExistence type="inferred from homology"/>
<dbReference type="PANTHER" id="PTHR30290:SF9">
    <property type="entry name" value="OLIGOPEPTIDE-BINDING PROTEIN APPA"/>
    <property type="match status" value="1"/>
</dbReference>
<comment type="similarity">
    <text evidence="1">Belongs to the bacterial solute-binding protein 5 family.</text>
</comment>
<evidence type="ECO:0000259" key="5">
    <source>
        <dbReference type="Pfam" id="PF00496"/>
    </source>
</evidence>
<organism evidence="6 7">
    <name type="scientific">Fodinibius halophilus</name>
    <dbReference type="NCBI Taxonomy" id="1736908"/>
    <lineage>
        <taxon>Bacteria</taxon>
        <taxon>Pseudomonadati</taxon>
        <taxon>Balneolota</taxon>
        <taxon>Balneolia</taxon>
        <taxon>Balneolales</taxon>
        <taxon>Balneolaceae</taxon>
        <taxon>Fodinibius</taxon>
    </lineage>
</organism>
<dbReference type="AlphaFoldDB" id="A0A6M1TB30"/>
<dbReference type="InterPro" id="IPR000914">
    <property type="entry name" value="SBP_5_dom"/>
</dbReference>
<evidence type="ECO:0000256" key="3">
    <source>
        <dbReference type="ARBA" id="ARBA00022729"/>
    </source>
</evidence>
<protein>
    <submittedName>
        <fullName evidence="6">ABC transporter substrate-binding protein</fullName>
    </submittedName>
</protein>
<dbReference type="PROSITE" id="PS51257">
    <property type="entry name" value="PROKAR_LIPOPROTEIN"/>
    <property type="match status" value="1"/>
</dbReference>
<dbReference type="Pfam" id="PF00496">
    <property type="entry name" value="SBP_bac_5"/>
    <property type="match status" value="1"/>
</dbReference>
<accession>A0A6M1TB30</accession>
<feature type="chain" id="PRO_5026981194" evidence="4">
    <location>
        <begin position="25"/>
        <end position="495"/>
    </location>
</feature>
<dbReference type="RefSeq" id="WP_165269735.1">
    <property type="nucleotide sequence ID" value="NZ_JAALLS010000017.1"/>
</dbReference>
<comment type="caution">
    <text evidence="6">The sequence shown here is derived from an EMBL/GenBank/DDBJ whole genome shotgun (WGS) entry which is preliminary data.</text>
</comment>
<reference evidence="6 7" key="1">
    <citation type="submission" date="2020-02" db="EMBL/GenBank/DDBJ databases">
        <title>Aliifodinibius halophilus 2W32, complete genome.</title>
        <authorList>
            <person name="Li Y."/>
            <person name="Wu S."/>
        </authorList>
    </citation>
    <scope>NUCLEOTIDE SEQUENCE [LARGE SCALE GENOMIC DNA]</scope>
    <source>
        <strain evidence="6 7">2W32</strain>
    </source>
</reference>
<dbReference type="Gene3D" id="3.90.76.10">
    <property type="entry name" value="Dipeptide-binding Protein, Domain 1"/>
    <property type="match status" value="1"/>
</dbReference>
<evidence type="ECO:0000313" key="6">
    <source>
        <dbReference type="EMBL" id="NGP89221.1"/>
    </source>
</evidence>
<gene>
    <name evidence="6" type="ORF">G3569_12750</name>
</gene>
<feature type="domain" description="Solute-binding protein family 5" evidence="5">
    <location>
        <begin position="98"/>
        <end position="325"/>
    </location>
</feature>
<dbReference type="InterPro" id="IPR039424">
    <property type="entry name" value="SBP_5"/>
</dbReference>
<keyword evidence="3 4" id="KW-0732">Signal</keyword>
<feature type="signal peptide" evidence="4">
    <location>
        <begin position="1"/>
        <end position="24"/>
    </location>
</feature>
<dbReference type="CDD" id="cd00995">
    <property type="entry name" value="PBP2_NikA_DppA_OppA_like"/>
    <property type="match status" value="1"/>
</dbReference>
<evidence type="ECO:0000256" key="4">
    <source>
        <dbReference type="SAM" id="SignalP"/>
    </source>
</evidence>
<keyword evidence="2" id="KW-0813">Transport</keyword>
<evidence type="ECO:0000256" key="1">
    <source>
        <dbReference type="ARBA" id="ARBA00005695"/>
    </source>
</evidence>
<dbReference type="PANTHER" id="PTHR30290">
    <property type="entry name" value="PERIPLASMIC BINDING COMPONENT OF ABC TRANSPORTER"/>
    <property type="match status" value="1"/>
</dbReference>
<dbReference type="SUPFAM" id="SSF53850">
    <property type="entry name" value="Periplasmic binding protein-like II"/>
    <property type="match status" value="1"/>
</dbReference>
<dbReference type="Gene3D" id="3.40.190.10">
    <property type="entry name" value="Periplasmic binding protein-like II"/>
    <property type="match status" value="1"/>
</dbReference>
<evidence type="ECO:0000256" key="2">
    <source>
        <dbReference type="ARBA" id="ARBA00022448"/>
    </source>
</evidence>
<dbReference type="EMBL" id="JAALLS010000017">
    <property type="protein sequence ID" value="NGP89221.1"/>
    <property type="molecule type" value="Genomic_DNA"/>
</dbReference>
<dbReference type="Proteomes" id="UP000479132">
    <property type="component" value="Unassembled WGS sequence"/>
</dbReference>
<keyword evidence="7" id="KW-1185">Reference proteome</keyword>
<name>A0A6M1TB30_9BACT</name>
<dbReference type="GO" id="GO:1904680">
    <property type="term" value="F:peptide transmembrane transporter activity"/>
    <property type="evidence" value="ECO:0007669"/>
    <property type="project" value="TreeGrafter"/>
</dbReference>